<proteinExistence type="predicted"/>
<dbReference type="CDD" id="cd00093">
    <property type="entry name" value="HTH_XRE"/>
    <property type="match status" value="1"/>
</dbReference>
<evidence type="ECO:0000313" key="4">
    <source>
        <dbReference type="EMBL" id="MCD2492605.1"/>
    </source>
</evidence>
<dbReference type="RefSeq" id="WP_231062491.1">
    <property type="nucleotide sequence ID" value="NZ_JAJNOR010000004.1"/>
</dbReference>
<evidence type="ECO:0000313" key="5">
    <source>
        <dbReference type="Proteomes" id="UP001299265"/>
    </source>
</evidence>
<evidence type="ECO:0000259" key="3">
    <source>
        <dbReference type="PROSITE" id="PS50943"/>
    </source>
</evidence>
<feature type="transmembrane region" description="Helical" evidence="2">
    <location>
        <begin position="147"/>
        <end position="169"/>
    </location>
</feature>
<dbReference type="PROSITE" id="PS50943">
    <property type="entry name" value="HTH_CROC1"/>
    <property type="match status" value="1"/>
</dbReference>
<dbReference type="SMART" id="SM00530">
    <property type="entry name" value="HTH_XRE"/>
    <property type="match status" value="1"/>
</dbReference>
<dbReference type="Gene3D" id="1.10.260.40">
    <property type="entry name" value="lambda repressor-like DNA-binding domains"/>
    <property type="match status" value="1"/>
</dbReference>
<gene>
    <name evidence="4" type="ORF">LQE92_08190</name>
</gene>
<keyword evidence="2" id="KW-1133">Transmembrane helix</keyword>
<dbReference type="SUPFAM" id="SSF47413">
    <property type="entry name" value="lambda repressor-like DNA-binding domains"/>
    <property type="match status" value="1"/>
</dbReference>
<feature type="transmembrane region" description="Helical" evidence="2">
    <location>
        <begin position="175"/>
        <end position="193"/>
    </location>
</feature>
<dbReference type="Pfam" id="PF01381">
    <property type="entry name" value="HTH_3"/>
    <property type="match status" value="1"/>
</dbReference>
<dbReference type="GO" id="GO:0003677">
    <property type="term" value="F:DNA binding"/>
    <property type="evidence" value="ECO:0007669"/>
    <property type="project" value="UniProtKB-KW"/>
</dbReference>
<protein>
    <submittedName>
        <fullName evidence="4">Helix-turn-helix domain-containing protein</fullName>
    </submittedName>
</protein>
<keyword evidence="5" id="KW-1185">Reference proteome</keyword>
<accession>A0AAP2RJ71</accession>
<feature type="transmembrane region" description="Helical" evidence="2">
    <location>
        <begin position="205"/>
        <end position="228"/>
    </location>
</feature>
<dbReference type="InterPro" id="IPR001387">
    <property type="entry name" value="Cro/C1-type_HTH"/>
</dbReference>
<keyword evidence="2" id="KW-0812">Transmembrane</keyword>
<feature type="transmembrane region" description="Helical" evidence="2">
    <location>
        <begin position="93"/>
        <end position="113"/>
    </location>
</feature>
<feature type="transmembrane region" description="Helical" evidence="2">
    <location>
        <begin position="264"/>
        <end position="281"/>
    </location>
</feature>
<dbReference type="AlphaFoldDB" id="A0AAP2RJ71"/>
<dbReference type="InterPro" id="IPR010982">
    <property type="entry name" value="Lambda_DNA-bd_dom_sf"/>
</dbReference>
<feature type="domain" description="HTH cro/C1-type" evidence="3">
    <location>
        <begin position="15"/>
        <end position="65"/>
    </location>
</feature>
<feature type="transmembrane region" description="Helical" evidence="2">
    <location>
        <begin position="314"/>
        <end position="338"/>
    </location>
</feature>
<feature type="transmembrane region" description="Helical" evidence="2">
    <location>
        <begin position="119"/>
        <end position="140"/>
    </location>
</feature>
<evidence type="ECO:0000256" key="2">
    <source>
        <dbReference type="SAM" id="Phobius"/>
    </source>
</evidence>
<dbReference type="Proteomes" id="UP001299265">
    <property type="component" value="Unassembled WGS sequence"/>
</dbReference>
<sequence length="347" mass="39220">MEEKITFGKFVMRKRKEKNLTQKELAERLFVTESAVSKWERGISYPDISLVSSLCEVLEITEHELITSSEDTGRKEMERQAKNFRRLIKTYSIVFYVLYGAGLISCFIVNLAVNHALTWFFIVLAAELLAFSLTVLPVLLKKQNRGVLTFAAFFLSLNLLLLVCCIYTGGNWFGITFISLLFGAVVVFLPFFIRDLPLPEKAYGHKVLICFALDTLLLILLVASALAYTGSRSLFFQEGLPAIFFGVAPFWIMMLVIRYTKINGLFKTSICLILMGVYEFFLNSVMEVVLDHKAFSLPPIKLSDWSFEYQSGNINLVIILAFSGMAVVFAVGGIVLSIRKQERKEIG</sequence>
<reference evidence="4 5" key="1">
    <citation type="submission" date="2021-11" db="EMBL/GenBank/DDBJ databases">
        <title>Lacrimispora sp. nov. NSJ-141 isolated from human feces.</title>
        <authorList>
            <person name="Abdugheni R."/>
        </authorList>
    </citation>
    <scope>NUCLEOTIDE SEQUENCE [LARGE SCALE GENOMIC DNA]</scope>
    <source>
        <strain evidence="4 5">NSJ-141</strain>
    </source>
</reference>
<dbReference type="EMBL" id="JAJNOR010000004">
    <property type="protein sequence ID" value="MCD2492605.1"/>
    <property type="molecule type" value="Genomic_DNA"/>
</dbReference>
<comment type="caution">
    <text evidence="4">The sequence shown here is derived from an EMBL/GenBank/DDBJ whole genome shotgun (WGS) entry which is preliminary data.</text>
</comment>
<evidence type="ECO:0000256" key="1">
    <source>
        <dbReference type="ARBA" id="ARBA00023125"/>
    </source>
</evidence>
<dbReference type="PANTHER" id="PTHR46558:SF4">
    <property type="entry name" value="DNA-BIDING PHAGE PROTEIN"/>
    <property type="match status" value="1"/>
</dbReference>
<feature type="transmembrane region" description="Helical" evidence="2">
    <location>
        <begin position="240"/>
        <end position="257"/>
    </location>
</feature>
<keyword evidence="1" id="KW-0238">DNA-binding</keyword>
<name>A0AAP2RJ71_9FIRM</name>
<organism evidence="4 5">
    <name type="scientific">Lientehia hominis</name>
    <dbReference type="NCBI Taxonomy" id="2897778"/>
    <lineage>
        <taxon>Bacteria</taxon>
        <taxon>Bacillati</taxon>
        <taxon>Bacillota</taxon>
        <taxon>Clostridia</taxon>
        <taxon>Lachnospirales</taxon>
        <taxon>Lachnospiraceae</taxon>
        <taxon>Lientehia</taxon>
    </lineage>
</organism>
<dbReference type="PANTHER" id="PTHR46558">
    <property type="entry name" value="TRACRIPTIONAL REGULATORY PROTEIN-RELATED-RELATED"/>
    <property type="match status" value="1"/>
</dbReference>
<keyword evidence="2" id="KW-0472">Membrane</keyword>